<protein>
    <recommendedName>
        <fullName evidence="2">Pyridoxamine 5'-phosphate oxidase N-terminal domain-containing protein</fullName>
    </recommendedName>
</protein>
<dbReference type="InterPro" id="IPR052019">
    <property type="entry name" value="F420H2_bilvrd_red/Heme_oxyg"/>
</dbReference>
<name>A0A1Q4V427_9ACTN</name>
<dbReference type="RefSeq" id="WP_073792211.1">
    <property type="nucleotide sequence ID" value="NZ_CP109290.1"/>
</dbReference>
<dbReference type="Gene3D" id="2.30.110.10">
    <property type="entry name" value="Electron Transport, Fmn-binding Protein, Chain A"/>
    <property type="match status" value="1"/>
</dbReference>
<dbReference type="PANTHER" id="PTHR35176">
    <property type="entry name" value="HEME OXYGENASE HI_0854-RELATED"/>
    <property type="match status" value="1"/>
</dbReference>
<keyword evidence="1" id="KW-0560">Oxidoreductase</keyword>
<dbReference type="InterPro" id="IPR012349">
    <property type="entry name" value="Split_barrel_FMN-bd"/>
</dbReference>
<sequence>MTRPLERVLPDASGEYGARVRRRLARERVVWLSTVSDEGFPEPNPVWFHWDEDDGFTVYNDTGSRRVRNIRARPEVTLHFDGGEFGRDIVVFRGRAEVLVGVPPTLPGFLAKYGDDIDRIMGGPSAFRVGHPAVVRVRPVGVRGR</sequence>
<comment type="caution">
    <text evidence="3">The sequence shown here is derived from an EMBL/GenBank/DDBJ whole genome shotgun (WGS) entry which is preliminary data.</text>
</comment>
<dbReference type="EMBL" id="LFBV01000006">
    <property type="protein sequence ID" value="OKH92602.1"/>
    <property type="molecule type" value="Genomic_DNA"/>
</dbReference>
<dbReference type="STRING" id="1048205.AB852_23450"/>
<dbReference type="AlphaFoldDB" id="A0A1Q4V427"/>
<accession>A0A1Q4V427</accession>
<reference evidence="3 4" key="1">
    <citation type="submission" date="2015-06" db="EMBL/GenBank/DDBJ databases">
        <title>Cloning and characterization of the uncialamcin biosynthetic gene cluster.</title>
        <authorList>
            <person name="Yan X."/>
            <person name="Huang T."/>
            <person name="Ge H."/>
            <person name="Shen B."/>
        </authorList>
    </citation>
    <scope>NUCLEOTIDE SEQUENCE [LARGE SCALE GENOMIC DNA]</scope>
    <source>
        <strain evidence="3 4">DCA2648</strain>
    </source>
</reference>
<keyword evidence="4" id="KW-1185">Reference proteome</keyword>
<dbReference type="InterPro" id="IPR011576">
    <property type="entry name" value="Pyridox_Oxase_N"/>
</dbReference>
<dbReference type="GO" id="GO:0070967">
    <property type="term" value="F:coenzyme F420 binding"/>
    <property type="evidence" value="ECO:0007669"/>
    <property type="project" value="TreeGrafter"/>
</dbReference>
<dbReference type="SUPFAM" id="SSF50475">
    <property type="entry name" value="FMN-binding split barrel"/>
    <property type="match status" value="1"/>
</dbReference>
<gene>
    <name evidence="3" type="ORF">AB852_23450</name>
</gene>
<evidence type="ECO:0000256" key="1">
    <source>
        <dbReference type="ARBA" id="ARBA00023002"/>
    </source>
</evidence>
<dbReference type="PANTHER" id="PTHR35176:SF4">
    <property type="entry name" value="PYRIDOXAMINE 5'-PHOSPHATE OXIDASE-RELATED FMN-BINDING"/>
    <property type="match status" value="1"/>
</dbReference>
<dbReference type="GO" id="GO:0005829">
    <property type="term" value="C:cytosol"/>
    <property type="evidence" value="ECO:0007669"/>
    <property type="project" value="TreeGrafter"/>
</dbReference>
<dbReference type="GeneID" id="96796041"/>
<proteinExistence type="predicted"/>
<dbReference type="GO" id="GO:0016627">
    <property type="term" value="F:oxidoreductase activity, acting on the CH-CH group of donors"/>
    <property type="evidence" value="ECO:0007669"/>
    <property type="project" value="TreeGrafter"/>
</dbReference>
<dbReference type="Pfam" id="PF01243">
    <property type="entry name" value="PNPOx_N"/>
    <property type="match status" value="1"/>
</dbReference>
<evidence type="ECO:0000313" key="3">
    <source>
        <dbReference type="EMBL" id="OKH92602.1"/>
    </source>
</evidence>
<evidence type="ECO:0000313" key="4">
    <source>
        <dbReference type="Proteomes" id="UP000186455"/>
    </source>
</evidence>
<evidence type="ECO:0000259" key="2">
    <source>
        <dbReference type="Pfam" id="PF01243"/>
    </source>
</evidence>
<feature type="domain" description="Pyridoxamine 5'-phosphate oxidase N-terminal" evidence="2">
    <location>
        <begin position="20"/>
        <end position="139"/>
    </location>
</feature>
<dbReference type="Proteomes" id="UP000186455">
    <property type="component" value="Unassembled WGS sequence"/>
</dbReference>
<organism evidence="3 4">
    <name type="scientific">Streptomyces uncialis</name>
    <dbReference type="NCBI Taxonomy" id="1048205"/>
    <lineage>
        <taxon>Bacteria</taxon>
        <taxon>Bacillati</taxon>
        <taxon>Actinomycetota</taxon>
        <taxon>Actinomycetes</taxon>
        <taxon>Kitasatosporales</taxon>
        <taxon>Streptomycetaceae</taxon>
        <taxon>Streptomyces</taxon>
    </lineage>
</organism>